<reference evidence="1 2" key="1">
    <citation type="journal article" date="2015" name="Genome Announc.">
        <title>Expanding the biotechnology potential of lactobacilli through comparative genomics of 213 strains and associated genera.</title>
        <authorList>
            <person name="Sun Z."/>
            <person name="Harris H.M."/>
            <person name="McCann A."/>
            <person name="Guo C."/>
            <person name="Argimon S."/>
            <person name="Zhang W."/>
            <person name="Yang X."/>
            <person name="Jeffery I.B."/>
            <person name="Cooney J.C."/>
            <person name="Kagawa T.F."/>
            <person name="Liu W."/>
            <person name="Song Y."/>
            <person name="Salvetti E."/>
            <person name="Wrobel A."/>
            <person name="Rasinkangas P."/>
            <person name="Parkhill J."/>
            <person name="Rea M.C."/>
            <person name="O'Sullivan O."/>
            <person name="Ritari J."/>
            <person name="Douillard F.P."/>
            <person name="Paul Ross R."/>
            <person name="Yang R."/>
            <person name="Briner A.E."/>
            <person name="Felis G.E."/>
            <person name="de Vos W.M."/>
            <person name="Barrangou R."/>
            <person name="Klaenhammer T.R."/>
            <person name="Caufield P.W."/>
            <person name="Cui Y."/>
            <person name="Zhang H."/>
            <person name="O'Toole P.W."/>
        </authorList>
    </citation>
    <scope>NUCLEOTIDE SEQUENCE [LARGE SCALE GENOMIC DNA]</scope>
    <source>
        <strain evidence="1 2">DSM 23829</strain>
    </source>
</reference>
<dbReference type="Proteomes" id="UP000052012">
    <property type="component" value="Unassembled WGS sequence"/>
</dbReference>
<dbReference type="RefSeq" id="WP_054657009.1">
    <property type="nucleotide sequence ID" value="NZ_AYYQ01000035.1"/>
</dbReference>
<gene>
    <name evidence="1" type="ORF">FD06_GL000467</name>
</gene>
<accession>A0A0R2APP4</accession>
<protein>
    <submittedName>
        <fullName evidence="1">Uncharacterized protein</fullName>
    </submittedName>
</protein>
<name>A0A0R2APP4_9LACO</name>
<evidence type="ECO:0000313" key="1">
    <source>
        <dbReference type="EMBL" id="KRM67748.1"/>
    </source>
</evidence>
<dbReference type="AlphaFoldDB" id="A0A0R2APP4"/>
<dbReference type="OrthoDB" id="2299631at2"/>
<proteinExistence type="predicted"/>
<organism evidence="1 2">
    <name type="scientific">Apilactobacillus ozensis DSM 23829 = JCM 17196</name>
    <dbReference type="NCBI Taxonomy" id="1423781"/>
    <lineage>
        <taxon>Bacteria</taxon>
        <taxon>Bacillati</taxon>
        <taxon>Bacillota</taxon>
        <taxon>Bacilli</taxon>
        <taxon>Lactobacillales</taxon>
        <taxon>Lactobacillaceae</taxon>
        <taxon>Apilactobacillus</taxon>
    </lineage>
</organism>
<comment type="caution">
    <text evidence="1">The sequence shown here is derived from an EMBL/GenBank/DDBJ whole genome shotgun (WGS) entry which is preliminary data.</text>
</comment>
<evidence type="ECO:0000313" key="2">
    <source>
        <dbReference type="Proteomes" id="UP000052012"/>
    </source>
</evidence>
<dbReference type="PATRIC" id="fig|1423781.4.peg.480"/>
<dbReference type="EMBL" id="AYYQ01000035">
    <property type="protein sequence ID" value="KRM67748.1"/>
    <property type="molecule type" value="Genomic_DNA"/>
</dbReference>
<dbReference type="Gene3D" id="3.90.70.10">
    <property type="entry name" value="Cysteine proteinases"/>
    <property type="match status" value="1"/>
</dbReference>
<sequence length="230" mass="27991">MKNKEIAFENLMPFYIKLKRSRMEKWCLQEMTQSRKEKRSFKRLDNNKEFMINKMGFYKKHAWFHFDDSINGAGWVPFKFIRNNYRRLNLEPLKSQTNDTEMYFCAVKMMLNFAGIDIDMDTFNKYMNVSQYSHFIYTPQHFFKLFVNLKGSYKDLTNKSFRRVRSKLLRNRPTMLWIKNNDDVIVPIIIVGFNRRVFFYNDPLSGSMKTITVKSLNKQWRKCYYFALSY</sequence>
<dbReference type="STRING" id="1423781.FD06_GL000467"/>
<keyword evidence="2" id="KW-1185">Reference proteome</keyword>